<feature type="transmembrane region" description="Helical" evidence="1">
    <location>
        <begin position="12"/>
        <end position="33"/>
    </location>
</feature>
<accession>A0ABP7NXM4</accession>
<organism evidence="2 3">
    <name type="scientific">Hymenobacter algoricola</name>
    <dbReference type="NCBI Taxonomy" id="486267"/>
    <lineage>
        <taxon>Bacteria</taxon>
        <taxon>Pseudomonadati</taxon>
        <taxon>Bacteroidota</taxon>
        <taxon>Cytophagia</taxon>
        <taxon>Cytophagales</taxon>
        <taxon>Hymenobacteraceae</taxon>
        <taxon>Hymenobacter</taxon>
    </lineage>
</organism>
<dbReference type="EMBL" id="BAABDH010000114">
    <property type="protein sequence ID" value="GAA3956153.1"/>
    <property type="molecule type" value="Genomic_DNA"/>
</dbReference>
<gene>
    <name evidence="2" type="ORF">GCM10022406_41820</name>
</gene>
<dbReference type="Proteomes" id="UP001499909">
    <property type="component" value="Unassembled WGS sequence"/>
</dbReference>
<evidence type="ECO:0000256" key="1">
    <source>
        <dbReference type="SAM" id="Phobius"/>
    </source>
</evidence>
<keyword evidence="1" id="KW-0472">Membrane</keyword>
<protein>
    <submittedName>
        <fullName evidence="2">Uncharacterized protein</fullName>
    </submittedName>
</protein>
<reference evidence="3" key="1">
    <citation type="journal article" date="2019" name="Int. J. Syst. Evol. Microbiol.">
        <title>The Global Catalogue of Microorganisms (GCM) 10K type strain sequencing project: providing services to taxonomists for standard genome sequencing and annotation.</title>
        <authorList>
            <consortium name="The Broad Institute Genomics Platform"/>
            <consortium name="The Broad Institute Genome Sequencing Center for Infectious Disease"/>
            <person name="Wu L."/>
            <person name="Ma J."/>
        </authorList>
    </citation>
    <scope>NUCLEOTIDE SEQUENCE [LARGE SCALE GENOMIC DNA]</scope>
    <source>
        <strain evidence="3">JCM 17214</strain>
    </source>
</reference>
<keyword evidence="3" id="KW-1185">Reference proteome</keyword>
<evidence type="ECO:0000313" key="2">
    <source>
        <dbReference type="EMBL" id="GAA3956153.1"/>
    </source>
</evidence>
<comment type="caution">
    <text evidence="2">The sequence shown here is derived from an EMBL/GenBank/DDBJ whole genome shotgun (WGS) entry which is preliminary data.</text>
</comment>
<keyword evidence="1" id="KW-0812">Transmembrane</keyword>
<keyword evidence="1" id="KW-1133">Transmembrane helix</keyword>
<feature type="transmembrane region" description="Helical" evidence="1">
    <location>
        <begin position="78"/>
        <end position="100"/>
    </location>
</feature>
<name>A0ABP7NXM4_9BACT</name>
<sequence>MHWFYILTTQSKISILISLFFCIAIFTIVLLPATDKSFVFIEYKCANYTKYFALNRIMNTFAVMIGLDDEVKIRPLNIAGFFTCFLGKIFFLLIIGNILLKQLLSKINVD</sequence>
<evidence type="ECO:0000313" key="3">
    <source>
        <dbReference type="Proteomes" id="UP001499909"/>
    </source>
</evidence>
<proteinExistence type="predicted"/>